<keyword evidence="5" id="KW-1185">Reference proteome</keyword>
<evidence type="ECO:0000256" key="2">
    <source>
        <dbReference type="ARBA" id="ARBA00022801"/>
    </source>
</evidence>
<organism evidence="4 5">
    <name type="scientific">Brenthis ino</name>
    <name type="common">lesser marbled fritillary</name>
    <dbReference type="NCBI Taxonomy" id="405034"/>
    <lineage>
        <taxon>Eukaryota</taxon>
        <taxon>Metazoa</taxon>
        <taxon>Ecdysozoa</taxon>
        <taxon>Arthropoda</taxon>
        <taxon>Hexapoda</taxon>
        <taxon>Insecta</taxon>
        <taxon>Pterygota</taxon>
        <taxon>Neoptera</taxon>
        <taxon>Endopterygota</taxon>
        <taxon>Lepidoptera</taxon>
        <taxon>Glossata</taxon>
        <taxon>Ditrysia</taxon>
        <taxon>Papilionoidea</taxon>
        <taxon>Nymphalidae</taxon>
        <taxon>Heliconiinae</taxon>
        <taxon>Argynnini</taxon>
        <taxon>Brenthis</taxon>
    </lineage>
</organism>
<sequence length="241" mass="26574">MSQRTVENEDYKGLVEAFSIPAELHERDGKKYASVDGVLPIHCATEEQVAELSQTTHHYCDVFTTKVLAPLEELVYVRLDENTAEKVFINRSRRLLLTSSDGRLAQWRCAPTFESANRYVAGAPLSSRAGDLLSVLTARRGNHYAVSCFEGEGGYFETSEPWTVVDMEEGKSYYGDKGFSSRSELAEYVRGLPAAETGPRAPPRPVLLRGGAPRVALLARGGRQLAHHYLCGGTASDVEYL</sequence>
<dbReference type="OrthoDB" id="6818165at2759"/>
<dbReference type="EMBL" id="OV170221">
    <property type="protein sequence ID" value="CAH0713391.1"/>
    <property type="molecule type" value="Genomic_DNA"/>
</dbReference>
<keyword evidence="1" id="KW-0540">Nuclease</keyword>
<proteinExistence type="inferred from homology"/>
<keyword evidence="2" id="KW-0378">Hydrolase</keyword>
<evidence type="ECO:0000313" key="5">
    <source>
        <dbReference type="Proteomes" id="UP000838878"/>
    </source>
</evidence>
<dbReference type="InterPro" id="IPR006853">
    <property type="entry name" value="Poxin_vir"/>
</dbReference>
<gene>
    <name evidence="4" type="ORF">BINO364_LOCUS556</name>
</gene>
<accession>A0A8J9U3S4</accession>
<evidence type="ECO:0000256" key="1">
    <source>
        <dbReference type="ARBA" id="ARBA00022722"/>
    </source>
</evidence>
<evidence type="ECO:0000256" key="3">
    <source>
        <dbReference type="ARBA" id="ARBA00023932"/>
    </source>
</evidence>
<feature type="non-terminal residue" evidence="4">
    <location>
        <position position="241"/>
    </location>
</feature>
<dbReference type="HAMAP" id="MF_04143">
    <property type="entry name" value="Poxins"/>
    <property type="match status" value="1"/>
</dbReference>
<dbReference type="AlphaFoldDB" id="A0A8J9U3S4"/>
<name>A0A8J9U3S4_9NEOP</name>
<protein>
    <submittedName>
        <fullName evidence="4">Uncharacterized protein</fullName>
    </submittedName>
</protein>
<comment type="catalytic activity">
    <reaction evidence="3">
        <text>2',3'-cGAMP + H2O = Gp(2'-5')Ap(3') + H(+)</text>
        <dbReference type="Rhea" id="RHEA:59472"/>
        <dbReference type="ChEBI" id="CHEBI:15377"/>
        <dbReference type="ChEBI" id="CHEBI:15378"/>
        <dbReference type="ChEBI" id="CHEBI:143093"/>
        <dbReference type="ChEBI" id="CHEBI:143098"/>
    </reaction>
    <physiologicalReaction direction="left-to-right" evidence="3">
        <dbReference type="Rhea" id="RHEA:59473"/>
    </physiologicalReaction>
</comment>
<dbReference type="GO" id="GO:0004518">
    <property type="term" value="F:nuclease activity"/>
    <property type="evidence" value="ECO:0007669"/>
    <property type="project" value="UniProtKB-KW"/>
</dbReference>
<reference evidence="4" key="1">
    <citation type="submission" date="2021-12" db="EMBL/GenBank/DDBJ databases">
        <authorList>
            <person name="Martin H S."/>
        </authorList>
    </citation>
    <scope>NUCLEOTIDE SEQUENCE</scope>
</reference>
<dbReference type="Proteomes" id="UP000838878">
    <property type="component" value="Chromosome 1"/>
</dbReference>
<dbReference type="GO" id="GO:0016787">
    <property type="term" value="F:hydrolase activity"/>
    <property type="evidence" value="ECO:0007669"/>
    <property type="project" value="UniProtKB-KW"/>
</dbReference>
<evidence type="ECO:0000313" key="4">
    <source>
        <dbReference type="EMBL" id="CAH0713391.1"/>
    </source>
</evidence>